<dbReference type="OrthoDB" id="243127at2759"/>
<reference evidence="4" key="2">
    <citation type="submission" date="2012-08" db="EMBL/GenBank/DDBJ databases">
        <title>Genome sequence of Kazachstania naganishii.</title>
        <authorList>
            <person name="Gordon J.L."/>
            <person name="Armisen D."/>
            <person name="Proux-Wera E."/>
            <person name="OhEigeartaigh S.S."/>
            <person name="Byrne K.P."/>
            <person name="Wolfe K.H."/>
        </authorList>
    </citation>
    <scope>NUCLEOTIDE SEQUENCE [LARGE SCALE GENOMIC DNA]</scope>
    <source>
        <strain evidence="4">ATCC MYA-139 / BCRC 22969 / CBS 8797 / CCRC 22969 / KCTC 17520 / NBRC 10181 / NCYC 3082</strain>
    </source>
</reference>
<dbReference type="Proteomes" id="UP000006310">
    <property type="component" value="Chromosome 6"/>
</dbReference>
<dbReference type="HOGENOM" id="CLU_012771_0_0_1"/>
<dbReference type="InterPro" id="IPR007557">
    <property type="entry name" value="PSP1_C"/>
</dbReference>
<name>J7S709_HUIN7</name>
<evidence type="ECO:0000256" key="1">
    <source>
        <dbReference type="SAM" id="MobiDB-lite"/>
    </source>
</evidence>
<feature type="domain" description="PSP1 C-terminal" evidence="2">
    <location>
        <begin position="517"/>
        <end position="622"/>
    </location>
</feature>
<dbReference type="KEGG" id="kng:KNAG_0F00320"/>
<keyword evidence="4" id="KW-1185">Reference proteome</keyword>
<evidence type="ECO:0000313" key="4">
    <source>
        <dbReference type="Proteomes" id="UP000006310"/>
    </source>
</evidence>
<dbReference type="InterPro" id="IPR047767">
    <property type="entry name" value="PSP1-like"/>
</dbReference>
<dbReference type="eggNOG" id="KOG4679">
    <property type="taxonomic scope" value="Eukaryota"/>
</dbReference>
<dbReference type="PANTHER" id="PTHR43830:SF3">
    <property type="entry name" value="PROTEIN PSP1"/>
    <property type="match status" value="1"/>
</dbReference>
<dbReference type="RefSeq" id="XP_022464950.1">
    <property type="nucleotide sequence ID" value="XM_022608456.1"/>
</dbReference>
<dbReference type="EMBL" id="HE978319">
    <property type="protein sequence ID" value="CCK70704.1"/>
    <property type="molecule type" value="Genomic_DNA"/>
</dbReference>
<dbReference type="GO" id="GO:0005737">
    <property type="term" value="C:cytoplasm"/>
    <property type="evidence" value="ECO:0007669"/>
    <property type="project" value="TreeGrafter"/>
</dbReference>
<evidence type="ECO:0000259" key="2">
    <source>
        <dbReference type="PROSITE" id="PS51411"/>
    </source>
</evidence>
<dbReference type="Pfam" id="PF04468">
    <property type="entry name" value="PSP1"/>
    <property type="match status" value="1"/>
</dbReference>
<feature type="region of interest" description="Disordered" evidence="1">
    <location>
        <begin position="43"/>
        <end position="66"/>
    </location>
</feature>
<feature type="region of interest" description="Disordered" evidence="1">
    <location>
        <begin position="174"/>
        <end position="199"/>
    </location>
</feature>
<accession>J7S709</accession>
<evidence type="ECO:0000313" key="3">
    <source>
        <dbReference type="EMBL" id="CCK70704.1"/>
    </source>
</evidence>
<gene>
    <name evidence="3" type="primary">KNAG0F00320</name>
    <name evidence="3" type="ordered locus">KNAG_0F00320</name>
</gene>
<dbReference type="PANTHER" id="PTHR43830">
    <property type="entry name" value="PROTEIN PSP1"/>
    <property type="match status" value="1"/>
</dbReference>
<dbReference type="PROSITE" id="PS51411">
    <property type="entry name" value="PSP1_C"/>
    <property type="match status" value="1"/>
</dbReference>
<proteinExistence type="predicted"/>
<sequence>MELPTVSSNSSISDNPELRNYYDNLLFKNQSGKSLTDLPRQLRQQHGEVSPWAVTGTRPAPRPDQVYPGDEAVQVGSFDFINGFQNTLTMPSTHGGRFNTPAAQFFQPTGERVSTASTGVSMPFAASNSFLPSVTQLHSRSNNDSQLFRGTMGRRMSTDNAPPTFGAATGPPAAVYMGGSLSHDTRNRMQQQKPIGSERRSSYISDHLIDAHPPHWNGPDSSQQQVPQIGGAYQPRQAQLHSRQNRPQCDTGDFNAVATYQSNNAVFEHGYRGQVDRHYTAAPELPMENGLLCINGMEIVSSPDLHQLYENCGLNYFSSQVTYEFIDYIKVLVGDAPKSSQHTEDSKVGAVQQFIDFLRNCNANFTSNAIMKDYNIGGLNKLGVNNSSVNVGNSSNFSQDKPLVLVALKNGKLELLSTQQNSNLFLKRGDLVIIDGDRGKDLVQVIEPRVSLNLALFTNFLKKKVHFDSLITSKSQHYPNSDFIRSLVGSKQGSKTTELNSKLYDVIELTQLIIPSKQVLRFATPLEVTTNLHHKFQDELKALHIAQLKLQLLNGNRQSNNEENGGSHAHKKPLNIKILNTEFQFDRKKLTFYYICEERNDFRELIKELFKFYKTRIWLCAIPNNLSIDSKYYDDQRRELNLYEDMVKNYTAENPKSADTVIQEDDSVLAPPLNKIQLDNFQIGVYKELVNELF</sequence>
<dbReference type="GeneID" id="34526419"/>
<reference evidence="3 4" key="1">
    <citation type="journal article" date="2011" name="Proc. Natl. Acad. Sci. U.S.A.">
        <title>Evolutionary erosion of yeast sex chromosomes by mating-type switching accidents.</title>
        <authorList>
            <person name="Gordon J.L."/>
            <person name="Armisen D."/>
            <person name="Proux-Wera E."/>
            <person name="Oheigeartaigh S.S."/>
            <person name="Byrne K.P."/>
            <person name="Wolfe K.H."/>
        </authorList>
    </citation>
    <scope>NUCLEOTIDE SEQUENCE [LARGE SCALE GENOMIC DNA]</scope>
    <source>
        <strain evidence="4">ATCC MYA-139 / BCRC 22969 / CBS 8797 / CCRC 22969 / KCTC 17520 / NBRC 10181 / NCYC 3082</strain>
    </source>
</reference>
<protein>
    <recommendedName>
        <fullName evidence="2">PSP1 C-terminal domain-containing protein</fullName>
    </recommendedName>
</protein>
<organism evidence="3 4">
    <name type="scientific">Huiozyma naganishii (strain ATCC MYA-139 / BCRC 22969 / CBS 8797 / KCTC 17520 / NBRC 10181 / NCYC 3082 / Yp74L-3)</name>
    <name type="common">Yeast</name>
    <name type="synonym">Kazachstania naganishii</name>
    <dbReference type="NCBI Taxonomy" id="1071383"/>
    <lineage>
        <taxon>Eukaryota</taxon>
        <taxon>Fungi</taxon>
        <taxon>Dikarya</taxon>
        <taxon>Ascomycota</taxon>
        <taxon>Saccharomycotina</taxon>
        <taxon>Saccharomycetes</taxon>
        <taxon>Saccharomycetales</taxon>
        <taxon>Saccharomycetaceae</taxon>
        <taxon>Huiozyma</taxon>
    </lineage>
</organism>
<dbReference type="AlphaFoldDB" id="J7S709"/>